<organism evidence="1 2">
    <name type="scientific">Roridomyces roridus</name>
    <dbReference type="NCBI Taxonomy" id="1738132"/>
    <lineage>
        <taxon>Eukaryota</taxon>
        <taxon>Fungi</taxon>
        <taxon>Dikarya</taxon>
        <taxon>Basidiomycota</taxon>
        <taxon>Agaricomycotina</taxon>
        <taxon>Agaricomycetes</taxon>
        <taxon>Agaricomycetidae</taxon>
        <taxon>Agaricales</taxon>
        <taxon>Marasmiineae</taxon>
        <taxon>Mycenaceae</taxon>
        <taxon>Roridomyces</taxon>
    </lineage>
</organism>
<dbReference type="Proteomes" id="UP001221142">
    <property type="component" value="Unassembled WGS sequence"/>
</dbReference>
<accession>A0AAD7BRA2</accession>
<evidence type="ECO:0000313" key="2">
    <source>
        <dbReference type="Proteomes" id="UP001221142"/>
    </source>
</evidence>
<proteinExistence type="predicted"/>
<keyword evidence="2" id="KW-1185">Reference proteome</keyword>
<dbReference type="AlphaFoldDB" id="A0AAD7BRA2"/>
<comment type="caution">
    <text evidence="1">The sequence shown here is derived from an EMBL/GenBank/DDBJ whole genome shotgun (WGS) entry which is preliminary data.</text>
</comment>
<protein>
    <submittedName>
        <fullName evidence="1">Uncharacterized protein</fullName>
    </submittedName>
</protein>
<sequence length="182" mass="19846">MAWQSHVALARYAGRRRLCNGRETPERRSVRVGKDWEEPFSSATHEATETTEATWMGSCTAIGGGIKGAESWMMGGFVGVSGGNEMRDWLSVQWTPCNGRDGGVYNGKEWEAREEGAGGTNDTQQRVLEPTAWAIDVTAYPRWTVSGSSGKRKGITHGFPLLSSDNLSRLDDKGDSVLATMT</sequence>
<reference evidence="1" key="1">
    <citation type="submission" date="2023-03" db="EMBL/GenBank/DDBJ databases">
        <title>Massive genome expansion in bonnet fungi (Mycena s.s.) driven by repeated elements and novel gene families across ecological guilds.</title>
        <authorList>
            <consortium name="Lawrence Berkeley National Laboratory"/>
            <person name="Harder C.B."/>
            <person name="Miyauchi S."/>
            <person name="Viragh M."/>
            <person name="Kuo A."/>
            <person name="Thoen E."/>
            <person name="Andreopoulos B."/>
            <person name="Lu D."/>
            <person name="Skrede I."/>
            <person name="Drula E."/>
            <person name="Henrissat B."/>
            <person name="Morin E."/>
            <person name="Kohler A."/>
            <person name="Barry K."/>
            <person name="LaButti K."/>
            <person name="Morin E."/>
            <person name="Salamov A."/>
            <person name="Lipzen A."/>
            <person name="Mereny Z."/>
            <person name="Hegedus B."/>
            <person name="Baldrian P."/>
            <person name="Stursova M."/>
            <person name="Weitz H."/>
            <person name="Taylor A."/>
            <person name="Grigoriev I.V."/>
            <person name="Nagy L.G."/>
            <person name="Martin F."/>
            <person name="Kauserud H."/>
        </authorList>
    </citation>
    <scope>NUCLEOTIDE SEQUENCE</scope>
    <source>
        <strain evidence="1">9284</strain>
    </source>
</reference>
<name>A0AAD7BRA2_9AGAR</name>
<evidence type="ECO:0000313" key="1">
    <source>
        <dbReference type="EMBL" id="KAJ7628495.1"/>
    </source>
</evidence>
<gene>
    <name evidence="1" type="ORF">FB45DRAFT_1004083</name>
</gene>
<dbReference type="EMBL" id="JARKIF010000010">
    <property type="protein sequence ID" value="KAJ7628495.1"/>
    <property type="molecule type" value="Genomic_DNA"/>
</dbReference>